<dbReference type="GO" id="GO:0006298">
    <property type="term" value="P:mismatch repair"/>
    <property type="evidence" value="ECO:0007669"/>
    <property type="project" value="InterPro"/>
</dbReference>
<dbReference type="InterPro" id="IPR007860">
    <property type="entry name" value="DNA_mmatch_repair_MutS_con_dom"/>
</dbReference>
<feature type="domain" description="DNA mismatch repair protein MutS connector" evidence="2">
    <location>
        <begin position="44"/>
        <end position="134"/>
    </location>
</feature>
<dbReference type="Pfam" id="PF05188">
    <property type="entry name" value="MutS_II"/>
    <property type="match status" value="1"/>
</dbReference>
<evidence type="ECO:0000313" key="4">
    <source>
        <dbReference type="EMBL" id="GMG36334.1"/>
    </source>
</evidence>
<comment type="similarity">
    <text evidence="1">Belongs to the DNA mismatch repair MutS family.</text>
</comment>
<dbReference type="InterPro" id="IPR036187">
    <property type="entry name" value="DNA_mismatch_repair_MutS_sf"/>
</dbReference>
<evidence type="ECO:0000256" key="1">
    <source>
        <dbReference type="ARBA" id="ARBA00006271"/>
    </source>
</evidence>
<dbReference type="Pfam" id="PF05192">
    <property type="entry name" value="MutS_III"/>
    <property type="match status" value="1"/>
</dbReference>
<dbReference type="GO" id="GO:0140664">
    <property type="term" value="F:ATP-dependent DNA damage sensor activity"/>
    <property type="evidence" value="ECO:0007669"/>
    <property type="project" value="InterPro"/>
</dbReference>
<dbReference type="InterPro" id="IPR045076">
    <property type="entry name" value="MutS"/>
</dbReference>
<dbReference type="InterPro" id="IPR036678">
    <property type="entry name" value="MutS_con_dom_sf"/>
</dbReference>
<dbReference type="Gene3D" id="1.10.1420.10">
    <property type="match status" value="1"/>
</dbReference>
<dbReference type="PANTHER" id="PTHR11361:SF21">
    <property type="entry name" value="MUTS PROTEIN HOMOLOG 4"/>
    <property type="match status" value="1"/>
</dbReference>
<sequence length="295" mass="32604">MSVLMSRASSLGATDSFVPLSRQSSGPLRTRPPTTATSVASQEIICAVSESRGISSTVGLTFINLSTAEAVLCQICDSQTYVKTVTKIGVFEPTEILFMNTAKDSKLFYIIQENIQETTFTFLDRRDWSEKTGHEYVDRLAFPEDIESIKITLGGNYFAACCFAALNKTFTSHSLRIRFEPSQGSMLIDLSTIVSLELIQNLQNARSKDSLFGLMNESLTPMGGRLLRANILQPSTEVSKLSARYDAVEDLFTKGEMFVSIRQGEKHRSLASPILICYASNFQQPSRVSSTQIKS</sequence>
<dbReference type="PANTHER" id="PTHR11361">
    <property type="entry name" value="DNA MISMATCH REPAIR PROTEIN MUTS FAMILY MEMBER"/>
    <property type="match status" value="1"/>
</dbReference>
<dbReference type="SUPFAM" id="SSF48334">
    <property type="entry name" value="DNA repair protein MutS, domain III"/>
    <property type="match status" value="1"/>
</dbReference>
<reference evidence="4" key="1">
    <citation type="submission" date="2023-04" db="EMBL/GenBank/DDBJ databases">
        <title>Aspergillus oryzae NBRC 4228.</title>
        <authorList>
            <person name="Ichikawa N."/>
            <person name="Sato H."/>
            <person name="Tonouchi N."/>
        </authorList>
    </citation>
    <scope>NUCLEOTIDE SEQUENCE</scope>
    <source>
        <strain evidence="4">NBRC 4228</strain>
    </source>
</reference>
<name>A0AAN5C3F1_ASPOZ</name>
<evidence type="ECO:0000313" key="5">
    <source>
        <dbReference type="Proteomes" id="UP001165205"/>
    </source>
</evidence>
<evidence type="ECO:0000259" key="2">
    <source>
        <dbReference type="Pfam" id="PF05188"/>
    </source>
</evidence>
<dbReference type="InterPro" id="IPR007696">
    <property type="entry name" value="DNA_mismatch_repair_MutS_core"/>
</dbReference>
<dbReference type="AlphaFoldDB" id="A0AAN5C3F1"/>
<dbReference type="Gene3D" id="3.30.420.110">
    <property type="entry name" value="MutS, connector domain"/>
    <property type="match status" value="1"/>
</dbReference>
<dbReference type="GO" id="GO:0005524">
    <property type="term" value="F:ATP binding"/>
    <property type="evidence" value="ECO:0007669"/>
    <property type="project" value="InterPro"/>
</dbReference>
<dbReference type="GO" id="GO:0007131">
    <property type="term" value="P:reciprocal meiotic recombination"/>
    <property type="evidence" value="ECO:0007669"/>
    <property type="project" value="TreeGrafter"/>
</dbReference>
<dbReference type="SUPFAM" id="SSF53150">
    <property type="entry name" value="DNA repair protein MutS, domain II"/>
    <property type="match status" value="1"/>
</dbReference>
<proteinExistence type="inferred from homology"/>
<gene>
    <name evidence="4" type="ORF">Aory04_001138500</name>
</gene>
<comment type="caution">
    <text evidence="4">The sequence shown here is derived from an EMBL/GenBank/DDBJ whole genome shotgun (WGS) entry which is preliminary data.</text>
</comment>
<dbReference type="GO" id="GO:0030983">
    <property type="term" value="F:mismatched DNA binding"/>
    <property type="evidence" value="ECO:0007669"/>
    <property type="project" value="InterPro"/>
</dbReference>
<accession>A0AAN5C3F1</accession>
<dbReference type="Proteomes" id="UP001165205">
    <property type="component" value="Unassembled WGS sequence"/>
</dbReference>
<dbReference type="GO" id="GO:0005634">
    <property type="term" value="C:nucleus"/>
    <property type="evidence" value="ECO:0007669"/>
    <property type="project" value="TreeGrafter"/>
</dbReference>
<dbReference type="EMBL" id="BSYA01000196">
    <property type="protein sequence ID" value="GMG36334.1"/>
    <property type="molecule type" value="Genomic_DNA"/>
</dbReference>
<feature type="domain" description="DNA mismatch repair protein MutS core" evidence="3">
    <location>
        <begin position="191"/>
        <end position="263"/>
    </location>
</feature>
<organism evidence="4 5">
    <name type="scientific">Aspergillus oryzae</name>
    <name type="common">Yellow koji mold</name>
    <dbReference type="NCBI Taxonomy" id="5062"/>
    <lineage>
        <taxon>Eukaryota</taxon>
        <taxon>Fungi</taxon>
        <taxon>Dikarya</taxon>
        <taxon>Ascomycota</taxon>
        <taxon>Pezizomycotina</taxon>
        <taxon>Eurotiomycetes</taxon>
        <taxon>Eurotiomycetidae</taxon>
        <taxon>Eurotiales</taxon>
        <taxon>Aspergillaceae</taxon>
        <taxon>Aspergillus</taxon>
        <taxon>Aspergillus subgen. Circumdati</taxon>
    </lineage>
</organism>
<evidence type="ECO:0000259" key="3">
    <source>
        <dbReference type="Pfam" id="PF05192"/>
    </source>
</evidence>
<protein>
    <submittedName>
        <fullName evidence="4">Unnamed protein product</fullName>
    </submittedName>
</protein>